<gene>
    <name evidence="1" type="ORF">GCM10011316_39930</name>
</gene>
<name>A0A916TNU9_9HYPH</name>
<evidence type="ECO:0000313" key="2">
    <source>
        <dbReference type="Proteomes" id="UP000605148"/>
    </source>
</evidence>
<accession>A0A916TNU9</accession>
<sequence>MLRPEVDNTLIEVDNFGSYNINVLMIIKSFYDVVYQRRWDKNLASKR</sequence>
<evidence type="ECO:0000313" key="1">
    <source>
        <dbReference type="EMBL" id="GGB64118.1"/>
    </source>
</evidence>
<dbReference type="Proteomes" id="UP000605148">
    <property type="component" value="Unassembled WGS sequence"/>
</dbReference>
<comment type="caution">
    <text evidence="1">The sequence shown here is derived from an EMBL/GenBank/DDBJ whole genome shotgun (WGS) entry which is preliminary data.</text>
</comment>
<proteinExistence type="predicted"/>
<organism evidence="1 2">
    <name type="scientific">Roseibium aquae</name>
    <dbReference type="NCBI Taxonomy" id="1323746"/>
    <lineage>
        <taxon>Bacteria</taxon>
        <taxon>Pseudomonadati</taxon>
        <taxon>Pseudomonadota</taxon>
        <taxon>Alphaproteobacteria</taxon>
        <taxon>Hyphomicrobiales</taxon>
        <taxon>Stappiaceae</taxon>
        <taxon>Roseibium</taxon>
    </lineage>
</organism>
<protein>
    <submittedName>
        <fullName evidence="1">Uncharacterized protein</fullName>
    </submittedName>
</protein>
<reference evidence="1" key="1">
    <citation type="journal article" date="2014" name="Int. J. Syst. Evol. Microbiol.">
        <title>Complete genome sequence of Corynebacterium casei LMG S-19264T (=DSM 44701T), isolated from a smear-ripened cheese.</title>
        <authorList>
            <consortium name="US DOE Joint Genome Institute (JGI-PGF)"/>
            <person name="Walter F."/>
            <person name="Albersmeier A."/>
            <person name="Kalinowski J."/>
            <person name="Ruckert C."/>
        </authorList>
    </citation>
    <scope>NUCLEOTIDE SEQUENCE</scope>
    <source>
        <strain evidence="1">CGMCC 1.12426</strain>
    </source>
</reference>
<reference evidence="1" key="2">
    <citation type="submission" date="2020-09" db="EMBL/GenBank/DDBJ databases">
        <authorList>
            <person name="Sun Q."/>
            <person name="Zhou Y."/>
        </authorList>
    </citation>
    <scope>NUCLEOTIDE SEQUENCE</scope>
    <source>
        <strain evidence="1">CGMCC 1.12426</strain>
    </source>
</reference>
<dbReference type="EMBL" id="BMFA01000027">
    <property type="protein sequence ID" value="GGB64118.1"/>
    <property type="molecule type" value="Genomic_DNA"/>
</dbReference>
<dbReference type="AlphaFoldDB" id="A0A916TNU9"/>
<keyword evidence="2" id="KW-1185">Reference proteome</keyword>